<name>A0A8X7N2A2_9BASI</name>
<sequence length="297" mass="31552">MRGDGRGPGPPPDRLPHGPPSRGVLSLPALSSSLLAADIDARPSSPAESTDARCLHIDSRPQLHTVRALPVEDHHRPLARPTRRVGTVVRLPPGAGVGTGQEHRRHVPLTTHIHLNDAVSPALSSLLDTGASLSSIDATLLRKLGGTPTGPPMRIQGLGNVETLGWATITFFVPAKDSHGFGLLLECTLDFHVLPHFAPGLCLGLDFIQGQGVVIDAPHGKATIRRYAFDVVEHLPPPSAKKAQLCSTKAVCLPARSMTWVPVDTASLSADVDYMLHPRLMTDKDETFQIAGPTALG</sequence>
<dbReference type="PROSITE" id="PS50175">
    <property type="entry name" value="ASP_PROT_RETROV"/>
    <property type="match status" value="1"/>
</dbReference>
<dbReference type="SUPFAM" id="SSF50630">
    <property type="entry name" value="Acid proteases"/>
    <property type="match status" value="1"/>
</dbReference>
<reference evidence="4" key="1">
    <citation type="submission" date="2016-04" db="EMBL/GenBank/DDBJ databases">
        <authorList>
            <person name="Nguyen H.D."/>
            <person name="Samba Siva P."/>
            <person name="Cullis J."/>
            <person name="Levesque C.A."/>
            <person name="Hambleton S."/>
        </authorList>
    </citation>
    <scope>NUCLEOTIDE SEQUENCE</scope>
    <source>
        <strain evidence="4">DAOMC 236422</strain>
    </source>
</reference>
<protein>
    <recommendedName>
        <fullName evidence="3">Peptidase A2 domain-containing protein</fullName>
    </recommendedName>
</protein>
<evidence type="ECO:0000313" key="4">
    <source>
        <dbReference type="EMBL" id="KAE8265267.1"/>
    </source>
</evidence>
<feature type="compositionally biased region" description="Pro residues" evidence="2">
    <location>
        <begin position="8"/>
        <end position="19"/>
    </location>
</feature>
<comment type="caution">
    <text evidence="4">The sequence shown here is derived from an EMBL/GenBank/DDBJ whole genome shotgun (WGS) entry which is preliminary data.</text>
</comment>
<proteinExistence type="predicted"/>
<dbReference type="EMBL" id="LWDG02000463">
    <property type="protein sequence ID" value="KAE8265267.1"/>
    <property type="molecule type" value="Genomic_DNA"/>
</dbReference>
<evidence type="ECO:0000313" key="5">
    <source>
        <dbReference type="Proteomes" id="UP000078113"/>
    </source>
</evidence>
<dbReference type="Proteomes" id="UP000078113">
    <property type="component" value="Unassembled WGS sequence"/>
</dbReference>
<dbReference type="Gene3D" id="2.40.70.10">
    <property type="entry name" value="Acid Proteases"/>
    <property type="match status" value="1"/>
</dbReference>
<accession>A0A8X7N2A2</accession>
<dbReference type="InterPro" id="IPR001995">
    <property type="entry name" value="Peptidase_A2_cat"/>
</dbReference>
<dbReference type="GO" id="GO:0004190">
    <property type="term" value="F:aspartic-type endopeptidase activity"/>
    <property type="evidence" value="ECO:0007669"/>
    <property type="project" value="InterPro"/>
</dbReference>
<organism evidence="4 5">
    <name type="scientific">Tilletia walkeri</name>
    <dbReference type="NCBI Taxonomy" id="117179"/>
    <lineage>
        <taxon>Eukaryota</taxon>
        <taxon>Fungi</taxon>
        <taxon>Dikarya</taxon>
        <taxon>Basidiomycota</taxon>
        <taxon>Ustilaginomycotina</taxon>
        <taxon>Exobasidiomycetes</taxon>
        <taxon>Tilletiales</taxon>
        <taxon>Tilletiaceae</taxon>
        <taxon>Tilletia</taxon>
    </lineage>
</organism>
<evidence type="ECO:0000256" key="2">
    <source>
        <dbReference type="SAM" id="MobiDB-lite"/>
    </source>
</evidence>
<keyword evidence="5" id="KW-1185">Reference proteome</keyword>
<dbReference type="GO" id="GO:0006508">
    <property type="term" value="P:proteolysis"/>
    <property type="evidence" value="ECO:0007669"/>
    <property type="project" value="InterPro"/>
</dbReference>
<reference evidence="4" key="2">
    <citation type="journal article" date="2019" name="IMA Fungus">
        <title>Genome sequencing and comparison of five Tilletia species to identify candidate genes for the detection of regulated species infecting wheat.</title>
        <authorList>
            <person name="Nguyen H.D.T."/>
            <person name="Sultana T."/>
            <person name="Kesanakurti P."/>
            <person name="Hambleton S."/>
        </authorList>
    </citation>
    <scope>NUCLEOTIDE SEQUENCE</scope>
    <source>
        <strain evidence="4">DAOMC 236422</strain>
    </source>
</reference>
<evidence type="ECO:0000259" key="3">
    <source>
        <dbReference type="PROSITE" id="PS50175"/>
    </source>
</evidence>
<keyword evidence="1" id="KW-0378">Hydrolase</keyword>
<gene>
    <name evidence="4" type="ORF">A4X09_0g6707</name>
</gene>
<dbReference type="AlphaFoldDB" id="A0A8X7N2A2"/>
<dbReference type="InterPro" id="IPR021109">
    <property type="entry name" value="Peptidase_aspartic_dom_sf"/>
</dbReference>
<evidence type="ECO:0000256" key="1">
    <source>
        <dbReference type="ARBA" id="ARBA00022801"/>
    </source>
</evidence>
<feature type="domain" description="Peptidase A2" evidence="3">
    <location>
        <begin position="123"/>
        <end position="159"/>
    </location>
</feature>
<feature type="region of interest" description="Disordered" evidence="2">
    <location>
        <begin position="1"/>
        <end position="26"/>
    </location>
</feature>